<organism evidence="2 3">
    <name type="scientific">Ficus carica</name>
    <name type="common">Common fig</name>
    <dbReference type="NCBI Taxonomy" id="3494"/>
    <lineage>
        <taxon>Eukaryota</taxon>
        <taxon>Viridiplantae</taxon>
        <taxon>Streptophyta</taxon>
        <taxon>Embryophyta</taxon>
        <taxon>Tracheophyta</taxon>
        <taxon>Spermatophyta</taxon>
        <taxon>Magnoliopsida</taxon>
        <taxon>eudicotyledons</taxon>
        <taxon>Gunneridae</taxon>
        <taxon>Pentapetalae</taxon>
        <taxon>rosids</taxon>
        <taxon>fabids</taxon>
        <taxon>Rosales</taxon>
        <taxon>Moraceae</taxon>
        <taxon>Ficeae</taxon>
        <taxon>Ficus</taxon>
    </lineage>
</organism>
<name>A0AA88CYJ8_FICCA</name>
<protein>
    <submittedName>
        <fullName evidence="2">Uncharacterized protein</fullName>
    </submittedName>
</protein>
<evidence type="ECO:0000313" key="2">
    <source>
        <dbReference type="EMBL" id="GMN34707.1"/>
    </source>
</evidence>
<feature type="transmembrane region" description="Helical" evidence="1">
    <location>
        <begin position="36"/>
        <end position="54"/>
    </location>
</feature>
<keyword evidence="3" id="KW-1185">Reference proteome</keyword>
<evidence type="ECO:0000256" key="1">
    <source>
        <dbReference type="SAM" id="Phobius"/>
    </source>
</evidence>
<dbReference type="AlphaFoldDB" id="A0AA88CYJ8"/>
<dbReference type="Gramene" id="FCD_00004186-RA">
    <property type="protein sequence ID" value="FCD_00004186-RA:cds"/>
    <property type="gene ID" value="FCD_00004186"/>
</dbReference>
<accession>A0AA88CYJ8</accession>
<keyword evidence="1" id="KW-0472">Membrane</keyword>
<comment type="caution">
    <text evidence="2">The sequence shown here is derived from an EMBL/GenBank/DDBJ whole genome shotgun (WGS) entry which is preliminary data.</text>
</comment>
<sequence>MNCTIRLLGDVNLSSPTATVVATAAAADYSLSALPLYLFIVVLIAVGFTLVNGYRMSSRPSANKG</sequence>
<evidence type="ECO:0000313" key="3">
    <source>
        <dbReference type="Proteomes" id="UP001187192"/>
    </source>
</evidence>
<dbReference type="Proteomes" id="UP001187192">
    <property type="component" value="Unassembled WGS sequence"/>
</dbReference>
<reference evidence="2" key="1">
    <citation type="submission" date="2023-07" db="EMBL/GenBank/DDBJ databases">
        <title>draft genome sequence of fig (Ficus carica).</title>
        <authorList>
            <person name="Takahashi T."/>
            <person name="Nishimura K."/>
        </authorList>
    </citation>
    <scope>NUCLEOTIDE SEQUENCE</scope>
</reference>
<dbReference type="EMBL" id="BTGU01000005">
    <property type="protein sequence ID" value="GMN34707.1"/>
    <property type="molecule type" value="Genomic_DNA"/>
</dbReference>
<gene>
    <name evidence="2" type="ORF">TIFTF001_004845</name>
</gene>
<proteinExistence type="predicted"/>
<keyword evidence="1" id="KW-1133">Transmembrane helix</keyword>
<keyword evidence="1" id="KW-0812">Transmembrane</keyword>